<dbReference type="EMBL" id="BTCM01000007">
    <property type="protein sequence ID" value="GMK59201.1"/>
    <property type="molecule type" value="Genomic_DNA"/>
</dbReference>
<dbReference type="GO" id="GO:0000981">
    <property type="term" value="F:DNA-binding transcription factor activity, RNA polymerase II-specific"/>
    <property type="evidence" value="ECO:0007669"/>
    <property type="project" value="InterPro"/>
</dbReference>
<proteinExistence type="predicted"/>
<keyword evidence="1" id="KW-0704">Schiff base</keyword>
<organism evidence="5 6">
    <name type="scientific">Cutaneotrichosporon spelunceum</name>
    <dbReference type="NCBI Taxonomy" id="1672016"/>
    <lineage>
        <taxon>Eukaryota</taxon>
        <taxon>Fungi</taxon>
        <taxon>Dikarya</taxon>
        <taxon>Basidiomycota</taxon>
        <taxon>Agaricomycotina</taxon>
        <taxon>Tremellomycetes</taxon>
        <taxon>Trichosporonales</taxon>
        <taxon>Trichosporonaceae</taxon>
        <taxon>Cutaneotrichosporon</taxon>
    </lineage>
</organism>
<dbReference type="InterPro" id="IPR036236">
    <property type="entry name" value="Znf_C2H2_sf"/>
</dbReference>
<dbReference type="GO" id="GO:0008270">
    <property type="term" value="F:zinc ion binding"/>
    <property type="evidence" value="ECO:0007669"/>
    <property type="project" value="UniProtKB-KW"/>
</dbReference>
<evidence type="ECO:0000259" key="3">
    <source>
        <dbReference type="PROSITE" id="PS50048"/>
    </source>
</evidence>
<dbReference type="InterPro" id="IPR036864">
    <property type="entry name" value="Zn2-C6_fun-type_DNA-bd_sf"/>
</dbReference>
<dbReference type="Proteomes" id="UP001222932">
    <property type="component" value="Unassembled WGS sequence"/>
</dbReference>
<keyword evidence="2" id="KW-0479">Metal-binding</keyword>
<name>A0AAD3TYG9_9TREE</name>
<evidence type="ECO:0008006" key="7">
    <source>
        <dbReference type="Google" id="ProtNLM"/>
    </source>
</evidence>
<dbReference type="SMART" id="SM00066">
    <property type="entry name" value="GAL4"/>
    <property type="match status" value="1"/>
</dbReference>
<gene>
    <name evidence="5" type="ORF">CspeluHIS016_0702160</name>
</gene>
<accession>A0AAD3TYG9</accession>
<dbReference type="PROSITE" id="PS00028">
    <property type="entry name" value="ZINC_FINGER_C2H2_1"/>
    <property type="match status" value="1"/>
</dbReference>
<dbReference type="SUPFAM" id="SSF57667">
    <property type="entry name" value="beta-beta-alpha zinc fingers"/>
    <property type="match status" value="1"/>
</dbReference>
<dbReference type="CDD" id="cd00067">
    <property type="entry name" value="GAL4"/>
    <property type="match status" value="1"/>
</dbReference>
<dbReference type="SUPFAM" id="SSF51569">
    <property type="entry name" value="Aldolase"/>
    <property type="match status" value="1"/>
</dbReference>
<dbReference type="InterPro" id="IPR013785">
    <property type="entry name" value="Aldolase_TIM"/>
</dbReference>
<keyword evidence="2" id="KW-0863">Zinc-finger</keyword>
<protein>
    <recommendedName>
        <fullName evidence="7">Transaldolase</fullName>
    </recommendedName>
</protein>
<keyword evidence="6" id="KW-1185">Reference proteome</keyword>
<dbReference type="PROSITE" id="PS50157">
    <property type="entry name" value="ZINC_FINGER_C2H2_2"/>
    <property type="match status" value="1"/>
</dbReference>
<evidence type="ECO:0000313" key="5">
    <source>
        <dbReference type="EMBL" id="GMK59201.1"/>
    </source>
</evidence>
<dbReference type="Gene3D" id="3.20.20.70">
    <property type="entry name" value="Aldolase class I"/>
    <property type="match status" value="1"/>
</dbReference>
<evidence type="ECO:0000256" key="2">
    <source>
        <dbReference type="PROSITE-ProRule" id="PRU00042"/>
    </source>
</evidence>
<dbReference type="PANTHER" id="PTHR10683">
    <property type="entry name" value="TRANSALDOLASE"/>
    <property type="match status" value="1"/>
</dbReference>
<reference evidence="5" key="2">
    <citation type="submission" date="2023-06" db="EMBL/GenBank/DDBJ databases">
        <authorList>
            <person name="Kobayashi Y."/>
            <person name="Kayamori A."/>
            <person name="Aoki K."/>
            <person name="Shiwa Y."/>
            <person name="Fujita N."/>
            <person name="Sugita T."/>
            <person name="Iwasaki W."/>
            <person name="Tanaka N."/>
            <person name="Takashima M."/>
        </authorList>
    </citation>
    <scope>NUCLEOTIDE SEQUENCE</scope>
    <source>
        <strain evidence="5">HIS016</strain>
    </source>
</reference>
<evidence type="ECO:0000256" key="1">
    <source>
        <dbReference type="ARBA" id="ARBA00023270"/>
    </source>
</evidence>
<dbReference type="PROSITE" id="PS50048">
    <property type="entry name" value="ZN2_CY6_FUNGAL_2"/>
    <property type="match status" value="1"/>
</dbReference>
<feature type="domain" description="C2H2-type" evidence="4">
    <location>
        <begin position="359"/>
        <end position="387"/>
    </location>
</feature>
<evidence type="ECO:0000259" key="4">
    <source>
        <dbReference type="PROSITE" id="PS50157"/>
    </source>
</evidence>
<dbReference type="Pfam" id="PF00923">
    <property type="entry name" value="TAL_FSA"/>
    <property type="match status" value="1"/>
</dbReference>
<dbReference type="GO" id="GO:0009052">
    <property type="term" value="P:pentose-phosphate shunt, non-oxidative branch"/>
    <property type="evidence" value="ECO:0007669"/>
    <property type="project" value="TreeGrafter"/>
</dbReference>
<dbReference type="PANTHER" id="PTHR10683:SF39">
    <property type="entry name" value="TRANSALDOLASE"/>
    <property type="match status" value="1"/>
</dbReference>
<dbReference type="InterPro" id="IPR001585">
    <property type="entry name" value="TAL/FSA"/>
</dbReference>
<keyword evidence="2" id="KW-0862">Zinc</keyword>
<comment type="caution">
    <text evidence="5">The sequence shown here is derived from an EMBL/GenBank/DDBJ whole genome shotgun (WGS) entry which is preliminary data.</text>
</comment>
<dbReference type="InterPro" id="IPR013087">
    <property type="entry name" value="Znf_C2H2_type"/>
</dbReference>
<evidence type="ECO:0000313" key="6">
    <source>
        <dbReference type="Proteomes" id="UP001222932"/>
    </source>
</evidence>
<feature type="domain" description="Zn(2)-C6 fungal-type" evidence="3">
    <location>
        <begin position="396"/>
        <end position="427"/>
    </location>
</feature>
<dbReference type="InterPro" id="IPR001138">
    <property type="entry name" value="Zn2Cys6_DnaBD"/>
</dbReference>
<dbReference type="SUPFAM" id="SSF57701">
    <property type="entry name" value="Zn2/Cys6 DNA-binding domain"/>
    <property type="match status" value="1"/>
</dbReference>
<reference evidence="5" key="1">
    <citation type="journal article" date="2023" name="BMC Genomics">
        <title>Chromosome-level genome assemblies of Cutaneotrichosporon spp. (Trichosporonales, Basidiomycota) reveal imbalanced evolution between nucleotide sequences and chromosome synteny.</title>
        <authorList>
            <person name="Kobayashi Y."/>
            <person name="Kayamori A."/>
            <person name="Aoki K."/>
            <person name="Shiwa Y."/>
            <person name="Matsutani M."/>
            <person name="Fujita N."/>
            <person name="Sugita T."/>
            <person name="Iwasaki W."/>
            <person name="Tanaka N."/>
            <person name="Takashima M."/>
        </authorList>
    </citation>
    <scope>NUCLEOTIDE SEQUENCE</scope>
    <source>
        <strain evidence="5">HIS016</strain>
    </source>
</reference>
<sequence length="978" mass="105630">MVTKSKSLLEQLEERVAVDADTYDVDFIRTLPIVPHDATSNQGFIHAALIDPLNEPLVKGVVDELRGASWEEVYAVCAARLAAKVIPAISGRVLVQVSTRHAYNTPAIVAHARLYDRAYKDAGIAPDRFAIKIPTTSAGIHAALELHKEGITTLGTALFSVPQAIAAAQADMYAISMYYNEPRAHSVPGVWPDVADPATLPMAARHLQIRALYDAHGGPQMKTASFCAPNDVLVCAELGADNVTVGIPQLTDLMEFSTLPEYKPGMWGVPLSEQAKGPARAWHPWVPRDTRGPAIQAFRDDSTASFETDYTAGNVLDEANDADPVTKERLAFALEMFAEMEAKSREFLEGLMTSGDLNYRCHLCHRQYSRSDVLNRHLVQTHGEKTARAGRPRRAACIACVQDRVVCDGVPPKICSRCREATRQCRYRHLEMEAASPPSPQVSLSSGVELSPSAPAAALGECDAREDLLGLWGGWAADIVLSATNTHTHAHTDTSTSTSTDTHHRGLRAEWFPEGSPELLNARRDSQEDEGQEVFWGARVSPAPALAPGPITPAAFATMHALTQHAHRPIWSAPHFPSETALAAYVDLYRCHFWLPLEPALDKAAPLLLKAVAGLGSVYARESTQLMELVRRDLLFIREHDARFMHDIAVLQTTLLAAVYGAFSGSPRWAQLAEGMRATLVAAARRLFDAQASLFSTPFVPLCEIDGPLPGVSRVPGEGGGFRAVLATLLETGTLPPSPDDLTLAVLAHALHRLCLDAAAASAFTPWDGEETYALPVVYRIHPQALLDQLARHTLRAPAPSALVVSCAAVAYHAHLRFASPRFLEDVKAGAGRWPGGREEAQACLGAWMAANPRGARDVVAHAAMLFALVAQFSFDAPHEAVYLFDAALCMWAILEFGGMPSGDVVLVSWAPTPAVETWIESGIGSLAVPGVGLGEGGPAVLKAAAGRLAMSPWGIAAQYRRVLLRLQGEQQERRRSG</sequence>
<dbReference type="AlphaFoldDB" id="A0AAD3TYG9"/>
<dbReference type="GO" id="GO:0004801">
    <property type="term" value="F:transaldolase activity"/>
    <property type="evidence" value="ECO:0007669"/>
    <property type="project" value="TreeGrafter"/>
</dbReference>
<dbReference type="GO" id="GO:0005975">
    <property type="term" value="P:carbohydrate metabolic process"/>
    <property type="evidence" value="ECO:0007669"/>
    <property type="project" value="InterPro"/>
</dbReference>